<keyword evidence="5" id="KW-0136">Cellulose degradation</keyword>
<comment type="similarity">
    <text evidence="2">Belongs to the glycosyl hydrolase 45 (cellulase K) family.</text>
</comment>
<name>A0A9P0GS46_9CUCU</name>
<evidence type="ECO:0000256" key="6">
    <source>
        <dbReference type="ARBA" id="ARBA00023277"/>
    </source>
</evidence>
<evidence type="ECO:0000256" key="9">
    <source>
        <dbReference type="PROSITE-ProRule" id="PRU10069"/>
    </source>
</evidence>
<evidence type="ECO:0000256" key="5">
    <source>
        <dbReference type="ARBA" id="ARBA00023001"/>
    </source>
</evidence>
<dbReference type="GO" id="GO:0030245">
    <property type="term" value="P:cellulose catabolic process"/>
    <property type="evidence" value="ECO:0007669"/>
    <property type="project" value="UniProtKB-KW"/>
</dbReference>
<dbReference type="Pfam" id="PF02015">
    <property type="entry name" value="Glyco_hydro_45"/>
    <property type="match status" value="1"/>
</dbReference>
<gene>
    <name evidence="11" type="ORF">CEUTPL_LOCUS7183</name>
</gene>
<evidence type="ECO:0000256" key="8">
    <source>
        <dbReference type="ARBA" id="ARBA00023326"/>
    </source>
</evidence>
<evidence type="ECO:0000313" key="11">
    <source>
        <dbReference type="EMBL" id="CAH1128435.1"/>
    </source>
</evidence>
<dbReference type="EMBL" id="OU892279">
    <property type="protein sequence ID" value="CAH1128435.1"/>
    <property type="molecule type" value="Genomic_DNA"/>
</dbReference>
<dbReference type="InterPro" id="IPR000334">
    <property type="entry name" value="Glyco_hydro_45"/>
</dbReference>
<dbReference type="InterPro" id="IPR052288">
    <property type="entry name" value="GH45_Enzymes"/>
</dbReference>
<dbReference type="Gene3D" id="2.40.40.10">
    <property type="entry name" value="RlpA-like domain"/>
    <property type="match status" value="1"/>
</dbReference>
<evidence type="ECO:0000256" key="1">
    <source>
        <dbReference type="ARBA" id="ARBA00000966"/>
    </source>
</evidence>
<sequence>MVGTQIATSVDVLYDHSFTSQCIGESQLQTNATFAIVHAAGEGSCYVTVRQSVVYCPWLEVVAHVRSTIRITARGYRRVYFSGTTTRYWDCCKPSCAWKENVATATPVNSCSKDGKTKVQPSVRSGCDSDGTSYVCNNLQPWAVNNSLAYGFVAASFTGGIDNSKCCVCLKLTFTNALAGKTMIVQNVNTGGDLGSNHFDIQIPGGGVGIFTRGCSTQWNAPQSGWGQQYGGVSSDSQCSQLPKQLQAGCHFRFGWYQNADNPNVKFEQVTCPKELTSRSGCANNKF</sequence>
<dbReference type="InterPro" id="IPR036908">
    <property type="entry name" value="RlpA-like_sf"/>
</dbReference>
<evidence type="ECO:0000256" key="3">
    <source>
        <dbReference type="ARBA" id="ARBA00012601"/>
    </source>
</evidence>
<keyword evidence="6" id="KW-0119">Carbohydrate metabolism</keyword>
<dbReference type="OrthoDB" id="10035502at2759"/>
<reference evidence="11" key="1">
    <citation type="submission" date="2022-01" db="EMBL/GenBank/DDBJ databases">
        <authorList>
            <person name="King R."/>
        </authorList>
    </citation>
    <scope>NUCLEOTIDE SEQUENCE</scope>
</reference>
<dbReference type="Proteomes" id="UP001152799">
    <property type="component" value="Chromosome 3"/>
</dbReference>
<dbReference type="AlphaFoldDB" id="A0A9P0GS46"/>
<keyword evidence="4" id="KW-0378">Hydrolase</keyword>
<dbReference type="EC" id="3.2.1.4" evidence="3 9"/>
<evidence type="ECO:0000256" key="4">
    <source>
        <dbReference type="ARBA" id="ARBA00022801"/>
    </source>
</evidence>
<dbReference type="PANTHER" id="PTHR39730:SF1">
    <property type="entry name" value="ENDOGLUCANASE 1"/>
    <property type="match status" value="1"/>
</dbReference>
<feature type="active site" description="Nucleophile" evidence="9">
    <location>
        <position position="90"/>
    </location>
</feature>
<comment type="catalytic activity">
    <reaction evidence="1 9">
        <text>Endohydrolysis of (1-&gt;4)-beta-D-glucosidic linkages in cellulose, lichenin and cereal beta-D-glucans.</text>
        <dbReference type="EC" id="3.2.1.4"/>
    </reaction>
</comment>
<proteinExistence type="inferred from homology"/>
<evidence type="ECO:0000256" key="7">
    <source>
        <dbReference type="ARBA" id="ARBA00023295"/>
    </source>
</evidence>
<dbReference type="PROSITE" id="PS01140">
    <property type="entry name" value="GLYCOSYL_HYDROL_F45"/>
    <property type="match status" value="1"/>
</dbReference>
<keyword evidence="8" id="KW-0624">Polysaccharide degradation</keyword>
<organism evidence="11 12">
    <name type="scientific">Ceutorhynchus assimilis</name>
    <name type="common">cabbage seed weevil</name>
    <dbReference type="NCBI Taxonomy" id="467358"/>
    <lineage>
        <taxon>Eukaryota</taxon>
        <taxon>Metazoa</taxon>
        <taxon>Ecdysozoa</taxon>
        <taxon>Arthropoda</taxon>
        <taxon>Hexapoda</taxon>
        <taxon>Insecta</taxon>
        <taxon>Pterygota</taxon>
        <taxon>Neoptera</taxon>
        <taxon>Endopterygota</taxon>
        <taxon>Coleoptera</taxon>
        <taxon>Polyphaga</taxon>
        <taxon>Cucujiformia</taxon>
        <taxon>Curculionidae</taxon>
        <taxon>Ceutorhynchinae</taxon>
        <taxon>Ceutorhynchus</taxon>
    </lineage>
</organism>
<evidence type="ECO:0000256" key="2">
    <source>
        <dbReference type="ARBA" id="ARBA00007793"/>
    </source>
</evidence>
<dbReference type="GO" id="GO:0008810">
    <property type="term" value="F:cellulase activity"/>
    <property type="evidence" value="ECO:0007669"/>
    <property type="project" value="UniProtKB-EC"/>
</dbReference>
<dbReference type="SUPFAM" id="SSF50685">
    <property type="entry name" value="Barwin-like endoglucanases"/>
    <property type="match status" value="1"/>
</dbReference>
<keyword evidence="12" id="KW-1185">Reference proteome</keyword>
<dbReference type="PANTHER" id="PTHR39730">
    <property type="entry name" value="ENDOGLUCANASE 1"/>
    <property type="match status" value="1"/>
</dbReference>
<keyword evidence="7" id="KW-0326">Glycosidase</keyword>
<evidence type="ECO:0000313" key="12">
    <source>
        <dbReference type="Proteomes" id="UP001152799"/>
    </source>
</evidence>
<protein>
    <recommendedName>
        <fullName evidence="3 9">Cellulase</fullName>
        <ecNumber evidence="3 9">3.2.1.4</ecNumber>
    </recommendedName>
</protein>
<evidence type="ECO:0000259" key="10">
    <source>
        <dbReference type="PROSITE" id="PS01140"/>
    </source>
</evidence>
<feature type="domain" description="Glycosyl hydrolases family 45 active site" evidence="10">
    <location>
        <begin position="85"/>
        <end position="96"/>
    </location>
</feature>
<accession>A0A9P0GS46</accession>